<dbReference type="GO" id="GO:0044718">
    <property type="term" value="P:siderophore transmembrane transport"/>
    <property type="evidence" value="ECO:0007669"/>
    <property type="project" value="TreeGrafter"/>
</dbReference>
<evidence type="ECO:0000259" key="13">
    <source>
        <dbReference type="Pfam" id="PF07715"/>
    </source>
</evidence>
<dbReference type="InterPro" id="IPR000531">
    <property type="entry name" value="Beta-barrel_TonB"/>
</dbReference>
<dbReference type="PANTHER" id="PTHR30069:SF29">
    <property type="entry name" value="HEMOGLOBIN AND HEMOGLOBIN-HAPTOGLOBIN-BINDING PROTEIN 1-RELATED"/>
    <property type="match status" value="1"/>
</dbReference>
<dbReference type="InterPro" id="IPR036942">
    <property type="entry name" value="Beta-barrel_TonB_sf"/>
</dbReference>
<dbReference type="Gene3D" id="2.40.170.20">
    <property type="entry name" value="TonB-dependent receptor, beta-barrel domain"/>
    <property type="match status" value="1"/>
</dbReference>
<dbReference type="Gene3D" id="2.170.130.10">
    <property type="entry name" value="TonB-dependent receptor, plug domain"/>
    <property type="match status" value="1"/>
</dbReference>
<dbReference type="Proteomes" id="UP000297647">
    <property type="component" value="Unassembled WGS sequence"/>
</dbReference>
<evidence type="ECO:0000256" key="3">
    <source>
        <dbReference type="ARBA" id="ARBA00022452"/>
    </source>
</evidence>
<evidence type="ECO:0000256" key="1">
    <source>
        <dbReference type="ARBA" id="ARBA00004571"/>
    </source>
</evidence>
<dbReference type="InterPro" id="IPR012910">
    <property type="entry name" value="Plug_dom"/>
</dbReference>
<name>A0A4Y9QQ24_9BACT</name>
<dbReference type="SUPFAM" id="SSF56935">
    <property type="entry name" value="Porins"/>
    <property type="match status" value="1"/>
</dbReference>
<gene>
    <name evidence="14" type="ORF">E4S40_12405</name>
</gene>
<keyword evidence="15" id="KW-1185">Reference proteome</keyword>
<evidence type="ECO:0000256" key="7">
    <source>
        <dbReference type="ARBA" id="ARBA00023136"/>
    </source>
</evidence>
<dbReference type="RefSeq" id="WP_135074574.1">
    <property type="nucleotide sequence ID" value="NZ_SPSB01000004.1"/>
</dbReference>
<evidence type="ECO:0000259" key="12">
    <source>
        <dbReference type="Pfam" id="PF00593"/>
    </source>
</evidence>
<dbReference type="InterPro" id="IPR039426">
    <property type="entry name" value="TonB-dep_rcpt-like"/>
</dbReference>
<accession>A0A4Y9QQ24</accession>
<protein>
    <submittedName>
        <fullName evidence="14">TonB-dependent receptor</fullName>
    </submittedName>
</protein>
<dbReference type="OrthoDB" id="9762903at2"/>
<dbReference type="PANTHER" id="PTHR30069">
    <property type="entry name" value="TONB-DEPENDENT OUTER MEMBRANE RECEPTOR"/>
    <property type="match status" value="1"/>
</dbReference>
<evidence type="ECO:0000256" key="8">
    <source>
        <dbReference type="ARBA" id="ARBA00023170"/>
    </source>
</evidence>
<feature type="domain" description="TonB-dependent receptor plug" evidence="13">
    <location>
        <begin position="48"/>
        <end position="140"/>
    </location>
</feature>
<evidence type="ECO:0000313" key="14">
    <source>
        <dbReference type="EMBL" id="TFV93063.1"/>
    </source>
</evidence>
<keyword evidence="4 10" id="KW-0812">Transmembrane</keyword>
<reference evidence="14 15" key="1">
    <citation type="submission" date="2019-03" db="EMBL/GenBank/DDBJ databases">
        <title>Algoriphagus sp. nov, a new strain isolated from root system soil of mangrove plant Kandelia.</title>
        <authorList>
            <person name="Yin Q."/>
            <person name="Wang K."/>
            <person name="Song Z."/>
        </authorList>
    </citation>
    <scope>NUCLEOTIDE SEQUENCE [LARGE SCALE GENOMIC DNA]</scope>
    <source>
        <strain evidence="14 15">XY-J91</strain>
    </source>
</reference>
<evidence type="ECO:0000256" key="4">
    <source>
        <dbReference type="ARBA" id="ARBA00022692"/>
    </source>
</evidence>
<comment type="caution">
    <text evidence="14">The sequence shown here is derived from an EMBL/GenBank/DDBJ whole genome shotgun (WGS) entry which is preliminary data.</text>
</comment>
<evidence type="ECO:0000256" key="9">
    <source>
        <dbReference type="ARBA" id="ARBA00023237"/>
    </source>
</evidence>
<evidence type="ECO:0000256" key="5">
    <source>
        <dbReference type="ARBA" id="ARBA00022729"/>
    </source>
</evidence>
<organism evidence="14 15">
    <name type="scientific">Algoriphagus kandeliae</name>
    <dbReference type="NCBI Taxonomy" id="2562278"/>
    <lineage>
        <taxon>Bacteria</taxon>
        <taxon>Pseudomonadati</taxon>
        <taxon>Bacteroidota</taxon>
        <taxon>Cytophagia</taxon>
        <taxon>Cytophagales</taxon>
        <taxon>Cyclobacteriaceae</taxon>
        <taxon>Algoriphagus</taxon>
    </lineage>
</organism>
<feature type="domain" description="TonB-dependent receptor-like beta-barrel" evidence="12">
    <location>
        <begin position="169"/>
        <end position="586"/>
    </location>
</feature>
<keyword evidence="7 10" id="KW-0472">Membrane</keyword>
<evidence type="ECO:0000256" key="2">
    <source>
        <dbReference type="ARBA" id="ARBA00022448"/>
    </source>
</evidence>
<dbReference type="GO" id="GO:0009279">
    <property type="term" value="C:cell outer membrane"/>
    <property type="evidence" value="ECO:0007669"/>
    <property type="project" value="UniProtKB-SubCell"/>
</dbReference>
<sequence length="612" mass="70609">MMLVVWVMMFFGQEVEKSDTLGLQEIQIEAPAYQEYGRGKKRVSWNKEIVKSYSSRSLAELLAEKSPVFIRQYGPGMLASPNFRGTSAGHTAIFWNGIPLNSPSLGQSDLSILPLIVADQVDLTFGSEGALLGNESLGGAIHLESAPIFNQSPNITLQQEIGSFGQYHVGLKGGYSTEKLGFQNKVYYQNNPNEYTYRDFSEVGSPIKKQDHAAFQQKGFQQDFQWKIDPNQQLKASYWWNKANREIQPVMGSSIRDSQSDKSHRISLQYLLLRRKGIVEIRSGWVKDLQFFNQIRNETSSFFLNADWTFTQSPNWEVRVGSRGSFFSGNLSTYSAEETRIETYQFLNFSGVNKLDFSFNLRQLKYRDKLVPFIPSLGVDWRVSDEFLFKTSVGKGFKIPTLNDRFWEPGGNPSLLPEESWQGEMGFLWQKGNFNSQLTYYKMKVNNWIIWLPEGSIWIPKNLREVQNQGIEWESKLNTTLGQYELHMNWAYTFTHSVNLPNSEEPASFWDKQLPYTPQHQAQGSLRLSRSKISLQLSSQYIGTRATTLDHARLMKGYFLAQMYLGYENIKLGSFITSFQFRIQNLFNEEYQVLYLRPMPRRSFHLNLSIQL</sequence>
<keyword evidence="9 10" id="KW-0998">Cell outer membrane</keyword>
<evidence type="ECO:0000256" key="10">
    <source>
        <dbReference type="PROSITE-ProRule" id="PRU01360"/>
    </source>
</evidence>
<evidence type="ECO:0000256" key="6">
    <source>
        <dbReference type="ARBA" id="ARBA00023077"/>
    </source>
</evidence>
<dbReference type="PROSITE" id="PS52016">
    <property type="entry name" value="TONB_DEPENDENT_REC_3"/>
    <property type="match status" value="1"/>
</dbReference>
<evidence type="ECO:0000256" key="11">
    <source>
        <dbReference type="RuleBase" id="RU003357"/>
    </source>
</evidence>
<dbReference type="AlphaFoldDB" id="A0A4Y9QQ24"/>
<evidence type="ECO:0000313" key="15">
    <source>
        <dbReference type="Proteomes" id="UP000297647"/>
    </source>
</evidence>
<comment type="similarity">
    <text evidence="10 11">Belongs to the TonB-dependent receptor family.</text>
</comment>
<dbReference type="InterPro" id="IPR037066">
    <property type="entry name" value="Plug_dom_sf"/>
</dbReference>
<dbReference type="EMBL" id="SPSB01000004">
    <property type="protein sequence ID" value="TFV93063.1"/>
    <property type="molecule type" value="Genomic_DNA"/>
</dbReference>
<proteinExistence type="inferred from homology"/>
<keyword evidence="6 11" id="KW-0798">TonB box</keyword>
<keyword evidence="5" id="KW-0732">Signal</keyword>
<keyword evidence="3 10" id="KW-1134">Transmembrane beta strand</keyword>
<comment type="subcellular location">
    <subcellularLocation>
        <location evidence="1 10">Cell outer membrane</location>
        <topology evidence="1 10">Multi-pass membrane protein</topology>
    </subcellularLocation>
</comment>
<dbReference type="Pfam" id="PF00593">
    <property type="entry name" value="TonB_dep_Rec_b-barrel"/>
    <property type="match status" value="1"/>
</dbReference>
<dbReference type="GO" id="GO:0015344">
    <property type="term" value="F:siderophore uptake transmembrane transporter activity"/>
    <property type="evidence" value="ECO:0007669"/>
    <property type="project" value="TreeGrafter"/>
</dbReference>
<keyword evidence="8 14" id="KW-0675">Receptor</keyword>
<keyword evidence="2 10" id="KW-0813">Transport</keyword>
<dbReference type="Pfam" id="PF07715">
    <property type="entry name" value="Plug"/>
    <property type="match status" value="1"/>
</dbReference>